<dbReference type="EnsemblMetazoa" id="CJA12189.1">
    <property type="protein sequence ID" value="CJA12189.1"/>
    <property type="gene ID" value="WBGene00131393"/>
</dbReference>
<feature type="region of interest" description="Disordered" evidence="1">
    <location>
        <begin position="664"/>
        <end position="730"/>
    </location>
</feature>
<evidence type="ECO:0000256" key="1">
    <source>
        <dbReference type="SAM" id="MobiDB-lite"/>
    </source>
</evidence>
<feature type="compositionally biased region" description="Basic and acidic residues" evidence="1">
    <location>
        <begin position="433"/>
        <end position="443"/>
    </location>
</feature>
<dbReference type="SUPFAM" id="SSF46942">
    <property type="entry name" value="Elongation factor TFIIS domain 2"/>
    <property type="match status" value="1"/>
</dbReference>
<feature type="compositionally biased region" description="Basic and acidic residues" evidence="1">
    <location>
        <begin position="1"/>
        <end position="11"/>
    </location>
</feature>
<dbReference type="GO" id="GO:0006351">
    <property type="term" value="P:DNA-templated transcription"/>
    <property type="evidence" value="ECO:0007669"/>
    <property type="project" value="InterPro"/>
</dbReference>
<dbReference type="InterPro" id="IPR052824">
    <property type="entry name" value="m6A_RNA_Methylation_Regulator"/>
</dbReference>
<reference evidence="2" key="2">
    <citation type="submission" date="2022-06" db="UniProtKB">
        <authorList>
            <consortium name="EnsemblMetazoa"/>
        </authorList>
    </citation>
    <scope>IDENTIFICATION</scope>
    <source>
        <strain evidence="2">DF5081</strain>
    </source>
</reference>
<dbReference type="Proteomes" id="UP000005237">
    <property type="component" value="Unassembled WGS sequence"/>
</dbReference>
<feature type="compositionally biased region" description="Basic and acidic residues" evidence="1">
    <location>
        <begin position="140"/>
        <end position="174"/>
    </location>
</feature>
<keyword evidence="3" id="KW-1185">Reference proteome</keyword>
<dbReference type="InterPro" id="IPR036575">
    <property type="entry name" value="TFIIS_cen_dom_sf"/>
</dbReference>
<feature type="region of interest" description="Disordered" evidence="1">
    <location>
        <begin position="1"/>
        <end position="223"/>
    </location>
</feature>
<protein>
    <recommendedName>
        <fullName evidence="4">SPOC domain-containing protein</fullName>
    </recommendedName>
</protein>
<dbReference type="PANTHER" id="PTHR13585">
    <property type="entry name" value="CHASCON, ISOFORM D-RELATED"/>
    <property type="match status" value="1"/>
</dbReference>
<feature type="region of interest" description="Disordered" evidence="1">
    <location>
        <begin position="433"/>
        <end position="457"/>
    </location>
</feature>
<evidence type="ECO:0000313" key="2">
    <source>
        <dbReference type="EnsemblMetazoa" id="CJA12189.1"/>
    </source>
</evidence>
<name>A0A8R1I0B9_CAEJA</name>
<sequence length="863" mass="100844">MSADPDGKLKNQTETVTAETTDALRIAVTKSYPLASMLNRGEKPVGKKKSKKEEKREKRRAKELSSPSTSPKMEKKKRKVESEQIPHPFMDSDSDADLFSTSLKKKDQKKVDVDSDDDENEEKKKADKEKAIALKRARLERKEEERKEKEERKRAKEEKRRRKEHEEKILNAKEAKRRKKEAEEADVERKRKRKEAIDVDDVDQSERRYNSHSQPSSSSSANFEQFLKPRDCVGKTRKQLIAEFNCISAPFMEMKELGEFFVEREMLKEYGQTQNHLDEMHTFPEEQLLTCDSEVCPFLLTYQTPLSHLYQEARKKWTPPINESPTFAHLKNKCVNCDKLLSTVPSEMWKNYLGANSFYCSVKCIAGKVNKVMRTNPDAETVTVINALTGEKSPYGVYTRELRSFFLLAPYWMPLSTEVETRTPDTIKKKSAMLKDSEKDKRKMGALSKPIPKKNPETIDSVRQANRTHLESAMNNRIEKMHWRQFDRRNVKELAEQIEEKLFERCDRNISHPRYRVWKQQFIHNFEADSAREFVIAVLSKRLTVEKLVAMDANSLRNPASWKMKPTGGAIQSKRKSIAARNPLDAIIGDDTRDTTAEHMSHSFSKTCRVCQSKQLDEARAKLKKQEEQQEIDRRKLQTMELENMRKIEHAERYERERELKKIRAEQASRDAHHRQRKSQEERDDDDYVGGGIDSPIYDFEGPSHDDSSIKTPTRKEPSRREKRSERQESDDWKFSTRFVFGETTFSSAATPIFAQTTDNRPLFRLMERELADRKFLLHTPRRIQDFLLDSNRAMNENESCNFAVLKLSPNSSSDTFKKVLEFILQEDFVYQLNYPVGEEIISVFLFPHRSSEILHGRLKRRL</sequence>
<proteinExistence type="predicted"/>
<evidence type="ECO:0000313" key="3">
    <source>
        <dbReference type="Proteomes" id="UP000005237"/>
    </source>
</evidence>
<feature type="compositionally biased region" description="Basic and acidic residues" evidence="1">
    <location>
        <begin position="702"/>
        <end position="730"/>
    </location>
</feature>
<organism evidence="2 3">
    <name type="scientific">Caenorhabditis japonica</name>
    <dbReference type="NCBI Taxonomy" id="281687"/>
    <lineage>
        <taxon>Eukaryota</taxon>
        <taxon>Metazoa</taxon>
        <taxon>Ecdysozoa</taxon>
        <taxon>Nematoda</taxon>
        <taxon>Chromadorea</taxon>
        <taxon>Rhabditida</taxon>
        <taxon>Rhabditina</taxon>
        <taxon>Rhabditomorpha</taxon>
        <taxon>Rhabditoidea</taxon>
        <taxon>Rhabditidae</taxon>
        <taxon>Peloderinae</taxon>
        <taxon>Caenorhabditis</taxon>
    </lineage>
</organism>
<dbReference type="Gene3D" id="1.10.472.30">
    <property type="entry name" value="Transcription elongation factor S-II, central domain"/>
    <property type="match status" value="1"/>
</dbReference>
<feature type="compositionally biased region" description="Basic and acidic residues" evidence="1">
    <location>
        <begin position="40"/>
        <end position="63"/>
    </location>
</feature>
<dbReference type="AlphaFoldDB" id="A0A8R1I0B9"/>
<feature type="compositionally biased region" description="Basic and acidic residues" evidence="1">
    <location>
        <begin position="121"/>
        <end position="132"/>
    </location>
</feature>
<feature type="compositionally biased region" description="Low complexity" evidence="1">
    <location>
        <begin position="211"/>
        <end position="220"/>
    </location>
</feature>
<reference evidence="3" key="1">
    <citation type="submission" date="2010-08" db="EMBL/GenBank/DDBJ databases">
        <authorList>
            <consortium name="Caenorhabditis japonica Sequencing Consortium"/>
            <person name="Wilson R.K."/>
        </authorList>
    </citation>
    <scope>NUCLEOTIDE SEQUENCE [LARGE SCALE GENOMIC DNA]</scope>
    <source>
        <strain evidence="3">DF5081</strain>
    </source>
</reference>
<accession>A0A8R1I0B9</accession>
<dbReference type="PANTHER" id="PTHR13585:SF27">
    <property type="entry name" value="TFIIS CENTRAL DOMAIN-CONTAINING PROTEIN"/>
    <property type="match status" value="1"/>
</dbReference>
<evidence type="ECO:0008006" key="4">
    <source>
        <dbReference type="Google" id="ProtNLM"/>
    </source>
</evidence>